<accession>A0A2A9PG17</accession>
<evidence type="ECO:0000256" key="1">
    <source>
        <dbReference type="SAM" id="SignalP"/>
    </source>
</evidence>
<protein>
    <submittedName>
        <fullName evidence="2">Uncharacterized protein</fullName>
    </submittedName>
</protein>
<evidence type="ECO:0000313" key="2">
    <source>
        <dbReference type="EMBL" id="PFH60164.1"/>
    </source>
</evidence>
<proteinExistence type="predicted"/>
<keyword evidence="3" id="KW-1185">Reference proteome</keyword>
<reference evidence="2 3" key="2">
    <citation type="journal article" date="2017" name="Sci. Rep.">
        <title>Ant-infecting Ophiocordyceps genomes reveal a high diversity of potential behavioral manipulation genes and a possible major role for enterotoxins.</title>
        <authorList>
            <person name="de Bekker C."/>
            <person name="Ohm R.A."/>
            <person name="Evans H.C."/>
            <person name="Brachmann A."/>
            <person name="Hughes D.P."/>
        </authorList>
    </citation>
    <scope>NUCLEOTIDE SEQUENCE [LARGE SCALE GENOMIC DNA]</scope>
    <source>
        <strain evidence="2 3">SC16a</strain>
    </source>
</reference>
<feature type="signal peptide" evidence="1">
    <location>
        <begin position="1"/>
        <end position="17"/>
    </location>
</feature>
<dbReference type="EMBL" id="LAZP02000146">
    <property type="protein sequence ID" value="PFH60164.1"/>
    <property type="molecule type" value="Genomic_DNA"/>
</dbReference>
<sequence length="120" mass="12856">MKPAALFSIVLAGLAFASPLQSQGGAKVQAPKGAIKPVDTTQIDKQIQDLKAMIPKISNPQMKQKVQKVMEIVPLLEDISGKIKHPSLPGITSLLAKVGKLKNYLPYLKGLKNKDVSQSG</sequence>
<reference evidence="2 3" key="1">
    <citation type="journal article" date="2015" name="BMC Genomics">
        <title>Gene expression during zombie ant biting behavior reflects the complexity underlying fungal parasitic behavioral manipulation.</title>
        <authorList>
            <person name="de Bekker C."/>
            <person name="Ohm R.A."/>
            <person name="Loreto R.G."/>
            <person name="Sebastian A."/>
            <person name="Albert I."/>
            <person name="Merrow M."/>
            <person name="Brachmann A."/>
            <person name="Hughes D.P."/>
        </authorList>
    </citation>
    <scope>NUCLEOTIDE SEQUENCE [LARGE SCALE GENOMIC DNA]</scope>
    <source>
        <strain evidence="2 3">SC16a</strain>
    </source>
</reference>
<keyword evidence="1" id="KW-0732">Signal</keyword>
<gene>
    <name evidence="2" type="ORF">XA68_11352</name>
</gene>
<organism evidence="2 3">
    <name type="scientific">Ophiocordyceps unilateralis</name>
    <name type="common">Zombie-ant fungus</name>
    <name type="synonym">Torrubia unilateralis</name>
    <dbReference type="NCBI Taxonomy" id="268505"/>
    <lineage>
        <taxon>Eukaryota</taxon>
        <taxon>Fungi</taxon>
        <taxon>Dikarya</taxon>
        <taxon>Ascomycota</taxon>
        <taxon>Pezizomycotina</taxon>
        <taxon>Sordariomycetes</taxon>
        <taxon>Hypocreomycetidae</taxon>
        <taxon>Hypocreales</taxon>
        <taxon>Ophiocordycipitaceae</taxon>
        <taxon>Ophiocordyceps</taxon>
    </lineage>
</organism>
<name>A0A2A9PG17_OPHUN</name>
<comment type="caution">
    <text evidence="2">The sequence shown here is derived from an EMBL/GenBank/DDBJ whole genome shotgun (WGS) entry which is preliminary data.</text>
</comment>
<dbReference type="AlphaFoldDB" id="A0A2A9PG17"/>
<evidence type="ECO:0000313" key="3">
    <source>
        <dbReference type="Proteomes" id="UP000037136"/>
    </source>
</evidence>
<feature type="chain" id="PRO_5012202632" evidence="1">
    <location>
        <begin position="18"/>
        <end position="120"/>
    </location>
</feature>
<dbReference type="Proteomes" id="UP000037136">
    <property type="component" value="Unassembled WGS sequence"/>
</dbReference>